<dbReference type="Proteomes" id="UP000321769">
    <property type="component" value="Unassembled WGS sequence"/>
</dbReference>
<dbReference type="Pfam" id="PF08310">
    <property type="entry name" value="LGFP"/>
    <property type="match status" value="1"/>
</dbReference>
<evidence type="ECO:0000313" key="3">
    <source>
        <dbReference type="Proteomes" id="UP000321769"/>
    </source>
</evidence>
<proteinExistence type="predicted"/>
<evidence type="ECO:0000259" key="1">
    <source>
        <dbReference type="Pfam" id="PF05257"/>
    </source>
</evidence>
<dbReference type="InterPro" id="IPR013207">
    <property type="entry name" value="LGFP"/>
</dbReference>
<sequence>MSIQVNSGHDTRVLTRENFWLRGRVLTTKGKPQARAKVKIYRYSGKRKTRVKTLRTSKTGWYSWSPAKPRSGVYRAVVSTTRSSAKIRVKRHTGTRTLASREKSMGFLLGKPTSGVRRAGDVAWRNYARATLVQRGSRTWLVRGKHLSTYRSHAGAKGRLGAPTGDVRCGLPEGGCLQQFRTGAIYVNKKAKKKVTVAVSPKLGAADLVAVAKSQVGYREKTPRQSKYNRWIGETDPPDAWCGYFVSWLAHAAGKPGAVLKSKSFPALVKAERKRGRTAKTPRVGRLAYIGYFEKGKPTHVGIVSKVKGDHVWTVEGNVSAGGGSRIPRGVHVVKRHTSRIVFYADPKY</sequence>
<dbReference type="AlphaFoldDB" id="A0A512HYD5"/>
<accession>A0A512HYD5</accession>
<dbReference type="EMBL" id="BJZQ01000019">
    <property type="protein sequence ID" value="GEO90452.1"/>
    <property type="molecule type" value="Genomic_DNA"/>
</dbReference>
<feature type="domain" description="Peptidase C51" evidence="1">
    <location>
        <begin position="240"/>
        <end position="318"/>
    </location>
</feature>
<comment type="caution">
    <text evidence="2">The sequence shown here is derived from an EMBL/GenBank/DDBJ whole genome shotgun (WGS) entry which is preliminary data.</text>
</comment>
<gene>
    <name evidence="2" type="ORF">AFL01nite_27790</name>
</gene>
<evidence type="ECO:0000313" key="2">
    <source>
        <dbReference type="EMBL" id="GEO90452.1"/>
    </source>
</evidence>
<protein>
    <recommendedName>
        <fullName evidence="1">Peptidase C51 domain-containing protein</fullName>
    </recommendedName>
</protein>
<dbReference type="InterPro" id="IPR007921">
    <property type="entry name" value="CHAP_dom"/>
</dbReference>
<keyword evidence="3" id="KW-1185">Reference proteome</keyword>
<dbReference type="Pfam" id="PF05257">
    <property type="entry name" value="CHAP"/>
    <property type="match status" value="1"/>
</dbReference>
<organism evidence="2 3">
    <name type="scientific">Aeromicrobium flavum</name>
    <dbReference type="NCBI Taxonomy" id="416568"/>
    <lineage>
        <taxon>Bacteria</taxon>
        <taxon>Bacillati</taxon>
        <taxon>Actinomycetota</taxon>
        <taxon>Actinomycetes</taxon>
        <taxon>Propionibacteriales</taxon>
        <taxon>Nocardioidaceae</taxon>
        <taxon>Aeromicrobium</taxon>
    </lineage>
</organism>
<name>A0A512HYD5_9ACTN</name>
<reference evidence="2 3" key="1">
    <citation type="submission" date="2019-07" db="EMBL/GenBank/DDBJ databases">
        <title>Whole genome shotgun sequence of Aeromicrobium flavum NBRC 107625.</title>
        <authorList>
            <person name="Hosoyama A."/>
            <person name="Uohara A."/>
            <person name="Ohji S."/>
            <person name="Ichikawa N."/>
        </authorList>
    </citation>
    <scope>NUCLEOTIDE SEQUENCE [LARGE SCALE GENOMIC DNA]</scope>
    <source>
        <strain evidence="2 3">NBRC 107625</strain>
    </source>
</reference>